<keyword evidence="1" id="KW-0812">Transmembrane</keyword>
<sequence length="212" mass="24130">MAWRKNKKAQNIIIVTSALILQDIIFDFAFVIFNGKDVPKLFIPSLLTLIIPIVMNCTVAFYVILSENSRNDKFNSWFRRYPQIAAAATLFASGDIVILNVLTSQVAGLLAFSATFSERAEAIIFITSILNLIINHIPQFIIRIFYWQNVVEYDVIPLIASWTSALVLLDTLISRLYHGVTQYQKRKRLNSEYSIAISQDTYETNVKFAAII</sequence>
<accession>A0A9N9A7V9</accession>
<keyword evidence="1" id="KW-1133">Transmembrane helix</keyword>
<gene>
    <name evidence="2" type="ORF">AGERDE_LOCUS5174</name>
</gene>
<feature type="transmembrane region" description="Helical" evidence="1">
    <location>
        <begin position="41"/>
        <end position="64"/>
    </location>
</feature>
<keyword evidence="3" id="KW-1185">Reference proteome</keyword>
<feature type="transmembrane region" description="Helical" evidence="1">
    <location>
        <begin position="122"/>
        <end position="146"/>
    </location>
</feature>
<dbReference type="Proteomes" id="UP000789831">
    <property type="component" value="Unassembled WGS sequence"/>
</dbReference>
<dbReference type="AlphaFoldDB" id="A0A9N9A7V9"/>
<feature type="transmembrane region" description="Helical" evidence="1">
    <location>
        <begin position="84"/>
        <end position="110"/>
    </location>
</feature>
<name>A0A9N9A7V9_9GLOM</name>
<feature type="transmembrane region" description="Helical" evidence="1">
    <location>
        <begin position="12"/>
        <end position="34"/>
    </location>
</feature>
<dbReference type="OrthoDB" id="2152535at2759"/>
<protein>
    <submittedName>
        <fullName evidence="2">9049_t:CDS:1</fullName>
    </submittedName>
</protein>
<reference evidence="2" key="1">
    <citation type="submission" date="2021-06" db="EMBL/GenBank/DDBJ databases">
        <authorList>
            <person name="Kallberg Y."/>
            <person name="Tangrot J."/>
            <person name="Rosling A."/>
        </authorList>
    </citation>
    <scope>NUCLEOTIDE SEQUENCE</scope>
    <source>
        <strain evidence="2">MT106</strain>
    </source>
</reference>
<evidence type="ECO:0000256" key="1">
    <source>
        <dbReference type="SAM" id="Phobius"/>
    </source>
</evidence>
<dbReference type="EMBL" id="CAJVPL010000667">
    <property type="protein sequence ID" value="CAG8519778.1"/>
    <property type="molecule type" value="Genomic_DNA"/>
</dbReference>
<evidence type="ECO:0000313" key="3">
    <source>
        <dbReference type="Proteomes" id="UP000789831"/>
    </source>
</evidence>
<keyword evidence="1" id="KW-0472">Membrane</keyword>
<organism evidence="2 3">
    <name type="scientific">Ambispora gerdemannii</name>
    <dbReference type="NCBI Taxonomy" id="144530"/>
    <lineage>
        <taxon>Eukaryota</taxon>
        <taxon>Fungi</taxon>
        <taxon>Fungi incertae sedis</taxon>
        <taxon>Mucoromycota</taxon>
        <taxon>Glomeromycotina</taxon>
        <taxon>Glomeromycetes</taxon>
        <taxon>Archaeosporales</taxon>
        <taxon>Ambisporaceae</taxon>
        <taxon>Ambispora</taxon>
    </lineage>
</organism>
<evidence type="ECO:0000313" key="2">
    <source>
        <dbReference type="EMBL" id="CAG8519778.1"/>
    </source>
</evidence>
<proteinExistence type="predicted"/>
<comment type="caution">
    <text evidence="2">The sequence shown here is derived from an EMBL/GenBank/DDBJ whole genome shotgun (WGS) entry which is preliminary data.</text>
</comment>